<feature type="transmembrane region" description="Helical" evidence="3">
    <location>
        <begin position="463"/>
        <end position="483"/>
    </location>
</feature>
<dbReference type="Pfam" id="PF01066">
    <property type="entry name" value="CDP-OH_P_transf"/>
    <property type="match status" value="1"/>
</dbReference>
<gene>
    <name evidence="5" type="ORF">HNR73_001031</name>
</gene>
<dbReference type="PROSITE" id="PS00379">
    <property type="entry name" value="CDP_ALCOHOL_P_TRANSF"/>
    <property type="match status" value="1"/>
</dbReference>
<evidence type="ECO:0000259" key="4">
    <source>
        <dbReference type="Pfam" id="PF19365"/>
    </source>
</evidence>
<evidence type="ECO:0000313" key="6">
    <source>
        <dbReference type="Proteomes" id="UP000548476"/>
    </source>
</evidence>
<keyword evidence="6" id="KW-1185">Reference proteome</keyword>
<keyword evidence="1 2" id="KW-0808">Transferase</keyword>
<comment type="caution">
    <text evidence="5">The sequence shown here is derived from an EMBL/GenBank/DDBJ whole genome shotgun (WGS) entry which is preliminary data.</text>
</comment>
<dbReference type="GO" id="GO:0008654">
    <property type="term" value="P:phospholipid biosynthetic process"/>
    <property type="evidence" value="ECO:0007669"/>
    <property type="project" value="InterPro"/>
</dbReference>
<dbReference type="GO" id="GO:0016020">
    <property type="term" value="C:membrane"/>
    <property type="evidence" value="ECO:0007669"/>
    <property type="project" value="InterPro"/>
</dbReference>
<dbReference type="EMBL" id="JACHGT010000002">
    <property type="protein sequence ID" value="MBB6033184.1"/>
    <property type="molecule type" value="Genomic_DNA"/>
</dbReference>
<dbReference type="InterPro" id="IPR045985">
    <property type="entry name" value="DUF5941"/>
</dbReference>
<comment type="similarity">
    <text evidence="2">Belongs to the CDP-alcohol phosphatidyltransferase class-I family.</text>
</comment>
<evidence type="ECO:0000256" key="2">
    <source>
        <dbReference type="RuleBase" id="RU003750"/>
    </source>
</evidence>
<dbReference type="InterPro" id="IPR043130">
    <property type="entry name" value="CDP-OH_PTrfase_TM_dom"/>
</dbReference>
<sequence length="685" mass="73245">MTRVALLATTPGAISVVNGELLAARLDRQLASLGARIVIVARPELAGPLRDLDRRVILSDSVDADLAALAELAAHSVADGIPLVICAADLLTPDSALRGVLGDSIPRVGALVGPDDVGEPVRVERGRVVGVATSFHQLDEPNAGLRGLVRVGEPFCADFITVLERLREDGVPGLAPEADAIGLAALGLARSGESVTAYQVKGLPYRRVDSDEDAAQAWAYSSSVDEKALRYKLARKEHDDLFATFFVLPLAPRVMLLAKKLKFTPTGVTWISILVALVAAGLFAWATRPALIVGAVLLYVSFLLDCVDGELARYTQKFSRFGGWLDMIADRFKEFLVYAGLAVGAVAGGHENAWWLAIVALMMLSCRHMVDTWYGTMRDHDVLRRATAPFTRAADPFRVGEKPAEPADGLAKAGGALGKAATDFGARKGSLKYWFKRTAAFPVGDRWFVLGFFAAVWDGQVALAAFLICATGSALYIMAGRVLQSFSVRAPVFEVADKSTHRDDGPIPRLVSLFKLPGVAPLLNLGGVLVVLLAAVLTTPWTADAAPWTVVIAFLVLLTLAFTARHAHDGALDWLVPAGMRAAEYLFILFVGRTYGVPLPLIFATLGVLAVYHYDLAARIDKAASPLSIRWAGLGWDGRALLLTVGALFGLVPLFMWILLVGIGAVFVVGSVTGTLGQRRRPANT</sequence>
<accession>A0A841FBL9</accession>
<dbReference type="Gene3D" id="1.20.120.1760">
    <property type="match status" value="1"/>
</dbReference>
<evidence type="ECO:0000313" key="5">
    <source>
        <dbReference type="EMBL" id="MBB6033184.1"/>
    </source>
</evidence>
<keyword evidence="3" id="KW-1133">Transmembrane helix</keyword>
<dbReference type="GO" id="GO:0016780">
    <property type="term" value="F:phosphotransferase activity, for other substituted phosphate groups"/>
    <property type="evidence" value="ECO:0007669"/>
    <property type="project" value="InterPro"/>
</dbReference>
<name>A0A841FBL9_9ACTN</name>
<dbReference type="Proteomes" id="UP000548476">
    <property type="component" value="Unassembled WGS sequence"/>
</dbReference>
<feature type="transmembrane region" description="Helical" evidence="3">
    <location>
        <begin position="545"/>
        <end position="564"/>
    </location>
</feature>
<reference evidence="5 6" key="1">
    <citation type="submission" date="2020-08" db="EMBL/GenBank/DDBJ databases">
        <title>Genomic Encyclopedia of Type Strains, Phase IV (KMG-IV): sequencing the most valuable type-strain genomes for metagenomic binning, comparative biology and taxonomic classification.</title>
        <authorList>
            <person name="Goeker M."/>
        </authorList>
    </citation>
    <scope>NUCLEOTIDE SEQUENCE [LARGE SCALE GENOMIC DNA]</scope>
    <source>
        <strain evidence="5 6">YIM 65646</strain>
    </source>
</reference>
<feature type="transmembrane region" description="Helical" evidence="3">
    <location>
        <begin position="291"/>
        <end position="307"/>
    </location>
</feature>
<dbReference type="Pfam" id="PF19365">
    <property type="entry name" value="DUF5941"/>
    <property type="match status" value="1"/>
</dbReference>
<organism evidence="5 6">
    <name type="scientific">Phytomonospora endophytica</name>
    <dbReference type="NCBI Taxonomy" id="714109"/>
    <lineage>
        <taxon>Bacteria</taxon>
        <taxon>Bacillati</taxon>
        <taxon>Actinomycetota</taxon>
        <taxon>Actinomycetes</taxon>
        <taxon>Micromonosporales</taxon>
        <taxon>Micromonosporaceae</taxon>
        <taxon>Phytomonospora</taxon>
    </lineage>
</organism>
<dbReference type="InterPro" id="IPR000462">
    <property type="entry name" value="CDP-OH_P_trans"/>
</dbReference>
<feature type="transmembrane region" description="Helical" evidence="3">
    <location>
        <begin position="438"/>
        <end position="457"/>
    </location>
</feature>
<evidence type="ECO:0000256" key="3">
    <source>
        <dbReference type="SAM" id="Phobius"/>
    </source>
</evidence>
<dbReference type="RefSeq" id="WP_203685952.1">
    <property type="nucleotide sequence ID" value="NZ_BONT01000023.1"/>
</dbReference>
<feature type="transmembrane region" description="Helical" evidence="3">
    <location>
        <begin position="267"/>
        <end position="285"/>
    </location>
</feature>
<dbReference type="InterPro" id="IPR048254">
    <property type="entry name" value="CDP_ALCOHOL_P_TRANSF_CS"/>
</dbReference>
<dbReference type="AlphaFoldDB" id="A0A841FBL9"/>
<keyword evidence="3" id="KW-0472">Membrane</keyword>
<evidence type="ECO:0000256" key="1">
    <source>
        <dbReference type="ARBA" id="ARBA00022679"/>
    </source>
</evidence>
<protein>
    <submittedName>
        <fullName evidence="5">Phosphatidylglycerophosphate synthase</fullName>
    </submittedName>
</protein>
<proteinExistence type="inferred from homology"/>
<feature type="transmembrane region" description="Helical" evidence="3">
    <location>
        <begin position="585"/>
        <end position="612"/>
    </location>
</feature>
<feature type="transmembrane region" description="Helical" evidence="3">
    <location>
        <begin position="519"/>
        <end position="539"/>
    </location>
</feature>
<feature type="transmembrane region" description="Helical" evidence="3">
    <location>
        <begin position="640"/>
        <end position="672"/>
    </location>
</feature>
<feature type="domain" description="DUF5941" evidence="4">
    <location>
        <begin position="504"/>
        <end position="672"/>
    </location>
</feature>
<keyword evidence="3" id="KW-0812">Transmembrane</keyword>